<organism evidence="3 4">
    <name type="scientific">Rhizoctonia solani 123E</name>
    <dbReference type="NCBI Taxonomy" id="1423351"/>
    <lineage>
        <taxon>Eukaryota</taxon>
        <taxon>Fungi</taxon>
        <taxon>Dikarya</taxon>
        <taxon>Basidiomycota</taxon>
        <taxon>Agaricomycotina</taxon>
        <taxon>Agaricomycetes</taxon>
        <taxon>Cantharellales</taxon>
        <taxon>Ceratobasidiaceae</taxon>
        <taxon>Rhizoctonia</taxon>
    </lineage>
</organism>
<evidence type="ECO:0000313" key="4">
    <source>
        <dbReference type="Proteomes" id="UP000027456"/>
    </source>
</evidence>
<protein>
    <submittedName>
        <fullName evidence="3">Tc5 transposase DNA-binding domain protein</fullName>
    </submittedName>
</protein>
<name>A0A074RNV9_9AGAM</name>
<accession>A0A074RNV9</accession>
<evidence type="ECO:0000256" key="1">
    <source>
        <dbReference type="ARBA" id="ARBA00023125"/>
    </source>
</evidence>
<evidence type="ECO:0000259" key="2">
    <source>
        <dbReference type="PROSITE" id="PS51253"/>
    </source>
</evidence>
<feature type="domain" description="HTH CENPB-type" evidence="2">
    <location>
        <begin position="31"/>
        <end position="102"/>
    </location>
</feature>
<gene>
    <name evidence="3" type="ORF">V565_203360</name>
</gene>
<comment type="caution">
    <text evidence="3">The sequence shown here is derived from an EMBL/GenBank/DDBJ whole genome shotgun (WGS) entry which is preliminary data.</text>
</comment>
<dbReference type="HOGENOM" id="CLU_076148_1_0_1"/>
<keyword evidence="4" id="KW-1185">Reference proteome</keyword>
<dbReference type="InterPro" id="IPR006600">
    <property type="entry name" value="HTH_CenpB_DNA-bd_dom"/>
</dbReference>
<dbReference type="OrthoDB" id="2668963at2759"/>
<evidence type="ECO:0000313" key="3">
    <source>
        <dbReference type="EMBL" id="KEP46358.1"/>
    </source>
</evidence>
<proteinExistence type="predicted"/>
<dbReference type="EMBL" id="AZST01001143">
    <property type="protein sequence ID" value="KEP46358.1"/>
    <property type="molecule type" value="Genomic_DNA"/>
</dbReference>
<dbReference type="Proteomes" id="UP000027456">
    <property type="component" value="Unassembled WGS sequence"/>
</dbReference>
<dbReference type="AlphaFoldDB" id="A0A074RNV9"/>
<feature type="non-terminal residue" evidence="3">
    <location>
        <position position="172"/>
    </location>
</feature>
<sequence>MDDHTKKTKEKIKISYSTITCVYGGKQSLYEFNKSKAVLHPPKEENAVDFLLKQAARGFPLTHRLLKQVVNEIICNRDPDFPGVGKGYTDRFRARNAYRISSYWGNPLEKCCAQAVNQHTVSAWFNLVEDLVEQFNITWEDIWGADETGVSMGLTGKEQVLGAAGKKGQYSS</sequence>
<dbReference type="GO" id="GO:0003677">
    <property type="term" value="F:DNA binding"/>
    <property type="evidence" value="ECO:0007669"/>
    <property type="project" value="UniProtKB-KW"/>
</dbReference>
<keyword evidence="1 3" id="KW-0238">DNA-binding</keyword>
<dbReference type="PROSITE" id="PS51253">
    <property type="entry name" value="HTH_CENPB"/>
    <property type="match status" value="1"/>
</dbReference>
<reference evidence="3 4" key="1">
    <citation type="submission" date="2013-12" db="EMBL/GenBank/DDBJ databases">
        <authorList>
            <person name="Cubeta M."/>
            <person name="Pakala S."/>
            <person name="Fedorova N."/>
            <person name="Thomas E."/>
            <person name="Dean R."/>
            <person name="Jabaji S."/>
            <person name="Neate S."/>
            <person name="Toda T."/>
            <person name="Tavantzis S."/>
            <person name="Vilgalys R."/>
            <person name="Bharathan N."/>
            <person name="Pakala S."/>
            <person name="Losada L.S."/>
            <person name="Zafar N."/>
            <person name="Nierman W."/>
        </authorList>
    </citation>
    <scope>NUCLEOTIDE SEQUENCE [LARGE SCALE GENOMIC DNA]</scope>
    <source>
        <strain evidence="3 4">123E</strain>
    </source>
</reference>